<gene>
    <name evidence="1" type="ORF">METZ01_LOCUS118014</name>
</gene>
<dbReference type="InterPro" id="IPR053716">
    <property type="entry name" value="Flag_assembly_chemotaxis_eff"/>
</dbReference>
<dbReference type="Gene3D" id="1.10.287.1700">
    <property type="match status" value="1"/>
</dbReference>
<evidence type="ECO:0008006" key="2">
    <source>
        <dbReference type="Google" id="ProtNLM"/>
    </source>
</evidence>
<sequence length="141" mass="15977">MPKTLRSLIRLYQFNVDEKRREVGGMIAVLNDLERQAGELEKKISEERAIAGASPEEAGVLFGNYTAHYILKRERIAAAIKGMGEKLEIGQEEMRESYRDLKGVELTQDARENREALKQARSEQAVLDEIGIEVHRRASGH</sequence>
<dbReference type="EMBL" id="UINC01015483">
    <property type="protein sequence ID" value="SVA65160.1"/>
    <property type="molecule type" value="Genomic_DNA"/>
</dbReference>
<proteinExistence type="predicted"/>
<protein>
    <recommendedName>
        <fullName evidence="2">Flagellar FliJ protein</fullName>
    </recommendedName>
</protein>
<dbReference type="AlphaFoldDB" id="A0A381XKN3"/>
<evidence type="ECO:0000313" key="1">
    <source>
        <dbReference type="EMBL" id="SVA65160.1"/>
    </source>
</evidence>
<name>A0A381XKN3_9ZZZZ</name>
<accession>A0A381XKN3</accession>
<organism evidence="1">
    <name type="scientific">marine metagenome</name>
    <dbReference type="NCBI Taxonomy" id="408172"/>
    <lineage>
        <taxon>unclassified sequences</taxon>
        <taxon>metagenomes</taxon>
        <taxon>ecological metagenomes</taxon>
    </lineage>
</organism>
<reference evidence="1" key="1">
    <citation type="submission" date="2018-05" db="EMBL/GenBank/DDBJ databases">
        <authorList>
            <person name="Lanie J.A."/>
            <person name="Ng W.-L."/>
            <person name="Kazmierczak K.M."/>
            <person name="Andrzejewski T.M."/>
            <person name="Davidsen T.M."/>
            <person name="Wayne K.J."/>
            <person name="Tettelin H."/>
            <person name="Glass J.I."/>
            <person name="Rusch D."/>
            <person name="Podicherti R."/>
            <person name="Tsui H.-C.T."/>
            <person name="Winkler M.E."/>
        </authorList>
    </citation>
    <scope>NUCLEOTIDE SEQUENCE</scope>
</reference>